<proteinExistence type="predicted"/>
<reference evidence="3 4" key="1">
    <citation type="submission" date="2017-06" db="EMBL/GenBank/DDBJ databases">
        <title>Draft genome sequence of the halophilic bacterium Marinobacter vinifirmus FB1.</title>
        <authorList>
            <person name="Stepanov V.G."/>
            <person name="Roberts D.J."/>
            <person name="Fox G.E."/>
        </authorList>
    </citation>
    <scope>NUCLEOTIDE SEQUENCE [LARGE SCALE GENOMIC DNA]</scope>
    <source>
        <strain evidence="3 4">FB1</strain>
    </source>
</reference>
<organism evidence="3 4">
    <name type="scientific">Marinobacter vinifirmus</name>
    <dbReference type="NCBI Taxonomy" id="355591"/>
    <lineage>
        <taxon>Bacteria</taxon>
        <taxon>Pseudomonadati</taxon>
        <taxon>Pseudomonadota</taxon>
        <taxon>Gammaproteobacteria</taxon>
        <taxon>Pseudomonadales</taxon>
        <taxon>Marinobacteraceae</taxon>
        <taxon>Marinobacter</taxon>
    </lineage>
</organism>
<dbReference type="PROSITE" id="PS51257">
    <property type="entry name" value="PROKAR_LIPOPROTEIN"/>
    <property type="match status" value="1"/>
</dbReference>
<name>A0A7Z1DVF4_9GAMM</name>
<protein>
    <submittedName>
        <fullName evidence="3">Uncharacterized protein</fullName>
    </submittedName>
</protein>
<evidence type="ECO:0000256" key="1">
    <source>
        <dbReference type="SAM" id="MobiDB-lite"/>
    </source>
</evidence>
<dbReference type="EMBL" id="NEFY01000004">
    <property type="protein sequence ID" value="OZC36681.1"/>
    <property type="molecule type" value="Genomic_DNA"/>
</dbReference>
<feature type="compositionally biased region" description="Low complexity" evidence="1">
    <location>
        <begin position="24"/>
        <end position="49"/>
    </location>
</feature>
<sequence>MKNIVFNYLFALVVALALAGCNSDSSSSGADDVASPTPTTQPQSPTPSETDPETDPPMQSADPLVPVAGEGYAQKGPYQTGATVTVQELDSEGSLTGQTWSTQTDSNGKIRFEGIGWQGLAMVTVNGHYFNEYSGAYTPEPFRLRAVMYVSDETLVGNVNLFTHLIARYMEYWLPEGYTYEELRGWANDYIMTWFGLMTPPENLNLLDSIDPATDRDSYMLLLYSAAMAKAGLTQADVDALAEDFAVTDAGWEDEWPEGPGKQALMKMFNEAQNNEAALIEQARKALQQEFGRVFQATESGANRVAGTICVYAGVLCPWGDLTNIPISPEPRDIPVSVPYSGSYGFLMYFNDNGSGATARFGRAPGDNSIRSVSGSVSDFLEFMIQPIEGDRRYNLGLSSTTNKTVTSVRMFQLSQGIKKDPYPLVVGDNAGLVGIEWGIFRNTDSYYQLIAGPGRYRFTIGGYTCGTSTAPVVVRGYQWDWDIREPLPEDQAGRTPFDTASSAQSSENQCSHQIELINDTHPNRLYLHVEAIGIRDTSINANRAISEDFTIRVERI</sequence>
<comment type="caution">
    <text evidence="3">The sequence shown here is derived from an EMBL/GenBank/DDBJ whole genome shotgun (WGS) entry which is preliminary data.</text>
</comment>
<keyword evidence="2" id="KW-0732">Signal</keyword>
<feature type="region of interest" description="Disordered" evidence="1">
    <location>
        <begin position="24"/>
        <end position="72"/>
    </location>
</feature>
<gene>
    <name evidence="3" type="ORF">B9Q17_16840</name>
</gene>
<accession>A0A7Z1DVF4</accession>
<feature type="region of interest" description="Disordered" evidence="1">
    <location>
        <begin position="491"/>
        <end position="511"/>
    </location>
</feature>
<dbReference type="AlphaFoldDB" id="A0A7Z1DVF4"/>
<keyword evidence="4" id="KW-1185">Reference proteome</keyword>
<feature type="signal peptide" evidence="2">
    <location>
        <begin position="1"/>
        <end position="30"/>
    </location>
</feature>
<feature type="chain" id="PRO_5031016998" evidence="2">
    <location>
        <begin position="31"/>
        <end position="557"/>
    </location>
</feature>
<evidence type="ECO:0000313" key="3">
    <source>
        <dbReference type="EMBL" id="OZC36681.1"/>
    </source>
</evidence>
<evidence type="ECO:0000313" key="4">
    <source>
        <dbReference type="Proteomes" id="UP000216984"/>
    </source>
</evidence>
<feature type="compositionally biased region" description="Polar residues" evidence="1">
    <location>
        <begin position="499"/>
        <end position="511"/>
    </location>
</feature>
<evidence type="ECO:0000256" key="2">
    <source>
        <dbReference type="SAM" id="SignalP"/>
    </source>
</evidence>
<dbReference type="Proteomes" id="UP000216984">
    <property type="component" value="Unassembled WGS sequence"/>
</dbReference>